<dbReference type="NCBIfam" id="TIGR00756">
    <property type="entry name" value="PPR"/>
    <property type="match status" value="1"/>
</dbReference>
<evidence type="ECO:0008006" key="3">
    <source>
        <dbReference type="Google" id="ProtNLM"/>
    </source>
</evidence>
<proteinExistence type="predicted"/>
<organism evidence="1 2">
    <name type="scientific">Polarella glacialis</name>
    <name type="common">Dinoflagellate</name>
    <dbReference type="NCBI Taxonomy" id="89957"/>
    <lineage>
        <taxon>Eukaryota</taxon>
        <taxon>Sar</taxon>
        <taxon>Alveolata</taxon>
        <taxon>Dinophyceae</taxon>
        <taxon>Suessiales</taxon>
        <taxon>Suessiaceae</taxon>
        <taxon>Polarella</taxon>
    </lineage>
</organism>
<dbReference type="EMBL" id="CAJNNW010010914">
    <property type="protein sequence ID" value="CAE8652581.1"/>
    <property type="molecule type" value="Genomic_DNA"/>
</dbReference>
<dbReference type="Proteomes" id="UP000626109">
    <property type="component" value="Unassembled WGS sequence"/>
</dbReference>
<sequence length="109" mass="11930">VVNLLASTTWRKMPQDSNWSSPKQSLADYSSAAYDAGMMAFEVAGRWELTLQVLSNMLSDKDAPRPSVVTCSAAVGVCARMSQWVWALHLFHDLHQSAGVEPDLVCCNA</sequence>
<comment type="caution">
    <text evidence="1">The sequence shown here is derived from an EMBL/GenBank/DDBJ whole genome shotgun (WGS) entry which is preliminary data.</text>
</comment>
<protein>
    <recommendedName>
        <fullName evidence="3">Pentatricopeptide repeat-containing protein</fullName>
    </recommendedName>
</protein>
<dbReference type="InterPro" id="IPR011990">
    <property type="entry name" value="TPR-like_helical_dom_sf"/>
</dbReference>
<evidence type="ECO:0000313" key="2">
    <source>
        <dbReference type="Proteomes" id="UP000626109"/>
    </source>
</evidence>
<feature type="non-terminal residue" evidence="1">
    <location>
        <position position="109"/>
    </location>
</feature>
<dbReference type="InterPro" id="IPR002885">
    <property type="entry name" value="PPR_rpt"/>
</dbReference>
<feature type="non-terminal residue" evidence="1">
    <location>
        <position position="1"/>
    </location>
</feature>
<name>A0A813IP79_POLGL</name>
<dbReference type="AlphaFoldDB" id="A0A813IP79"/>
<dbReference type="Gene3D" id="1.25.40.10">
    <property type="entry name" value="Tetratricopeptide repeat domain"/>
    <property type="match status" value="1"/>
</dbReference>
<reference evidence="1" key="1">
    <citation type="submission" date="2021-02" db="EMBL/GenBank/DDBJ databases">
        <authorList>
            <person name="Dougan E. K."/>
            <person name="Rhodes N."/>
            <person name="Thang M."/>
            <person name="Chan C."/>
        </authorList>
    </citation>
    <scope>NUCLEOTIDE SEQUENCE</scope>
</reference>
<gene>
    <name evidence="1" type="ORF">PGLA2088_LOCUS9804</name>
</gene>
<evidence type="ECO:0000313" key="1">
    <source>
        <dbReference type="EMBL" id="CAE8652581.1"/>
    </source>
</evidence>
<accession>A0A813IP79</accession>